<organism evidence="2 3">
    <name type="scientific">Neurospora intermedia</name>
    <dbReference type="NCBI Taxonomy" id="5142"/>
    <lineage>
        <taxon>Eukaryota</taxon>
        <taxon>Fungi</taxon>
        <taxon>Dikarya</taxon>
        <taxon>Ascomycota</taxon>
        <taxon>Pezizomycotina</taxon>
        <taxon>Sordariomycetes</taxon>
        <taxon>Sordariomycetidae</taxon>
        <taxon>Sordariales</taxon>
        <taxon>Sordariaceae</taxon>
        <taxon>Neurospora</taxon>
    </lineage>
</organism>
<accession>A0ABR3DSH0</accession>
<name>A0ABR3DSH0_NEUIN</name>
<feature type="region of interest" description="Disordered" evidence="1">
    <location>
        <begin position="319"/>
        <end position="367"/>
    </location>
</feature>
<reference evidence="2 3" key="1">
    <citation type="submission" date="2023-09" db="EMBL/GenBank/DDBJ databases">
        <title>Multi-omics analysis of a traditional fermented food reveals byproduct-associated fungal strains for waste-to-food upcycling.</title>
        <authorList>
            <consortium name="Lawrence Berkeley National Laboratory"/>
            <person name="Rekdal V.M."/>
            <person name="Villalobos-Escobedo J.M."/>
            <person name="Rodriguez-Valeron N."/>
            <person name="Garcia M.O."/>
            <person name="Vasquez D.P."/>
            <person name="Damayanti I."/>
            <person name="Sorensen P.M."/>
            <person name="Baidoo E.E."/>
            <person name="De Carvalho A.C."/>
            <person name="Riley R."/>
            <person name="Lipzen A."/>
            <person name="He G."/>
            <person name="Yan M."/>
            <person name="Haridas S."/>
            <person name="Daum C."/>
            <person name="Yoshinaga Y."/>
            <person name="Ng V."/>
            <person name="Grigoriev I.V."/>
            <person name="Munk R."/>
            <person name="Nuraida L."/>
            <person name="Wijaya C.H."/>
            <person name="Morales P.-C."/>
            <person name="Keasling J.D."/>
        </authorList>
    </citation>
    <scope>NUCLEOTIDE SEQUENCE [LARGE SCALE GENOMIC DNA]</scope>
    <source>
        <strain evidence="2 3">FGSC 2613</strain>
    </source>
</reference>
<gene>
    <name evidence="2" type="ORF">QR685DRAFT_594153</name>
</gene>
<dbReference type="Proteomes" id="UP001451303">
    <property type="component" value="Unassembled WGS sequence"/>
</dbReference>
<dbReference type="EMBL" id="JAVLET010000001">
    <property type="protein sequence ID" value="KAL0475616.1"/>
    <property type="molecule type" value="Genomic_DNA"/>
</dbReference>
<sequence>MTFSFWSSAFTAQTQRLALPTIADIKAMAIASFTASSIAHVSISTEAFQIPNILSTPQEFQTLSLNDSTQEASLIDNITKARRMNAVIDTTLKDITSTDFNKTTRESNIVDNCKDTTQSTDAQATAPLIIEDNKPAQVVEVSHQDDLINNIDTITDDNRDVTSRIADEELFTSSENEKHIYQHALHETDIIEVDSSKGHVYHHILPIIDIVEINSSMAPKITDVADIDDMGVSASSIGYDFERFLGEDKMKWVHAVTNQPELCHSISETKKQAIEATKQSIPVSKATASDNKLLTNKKTENINSEKVVDTEVVFLRHSRRLSNDTTSSTETDNTADSNASRATTPDTPETVYFTPDTNKVDNKFDDPAPANINELKQAEERHSSLATVDASSFDNIYNYSHLSPSHLEVSLIMERLDRNCRYVQMTCGYWYALEDDDEIRPMPKAEYQEFIQWTRQTSVVTRDDFDKKQQADAEEGGQDGFDDLDYYPPIELIDRVEPADDQATTGIELLSSTDLADDYEDEDDYHSSNPLAAWESTLAVWKDPEDLDDDDWGVIGLFNHPDGQKQIVIGNDEQVYWMNKGMFRLLDAHELDQFNRWRDGEEDAFDEVEGKREPKTWVRAVLGKRRNTNKWYAWSLEMESIEEVEEVGEVYEIW</sequence>
<evidence type="ECO:0000313" key="3">
    <source>
        <dbReference type="Proteomes" id="UP001451303"/>
    </source>
</evidence>
<proteinExistence type="predicted"/>
<keyword evidence="3" id="KW-1185">Reference proteome</keyword>
<comment type="caution">
    <text evidence="2">The sequence shown here is derived from an EMBL/GenBank/DDBJ whole genome shotgun (WGS) entry which is preliminary data.</text>
</comment>
<feature type="compositionally biased region" description="Low complexity" evidence="1">
    <location>
        <begin position="323"/>
        <end position="338"/>
    </location>
</feature>
<evidence type="ECO:0000313" key="2">
    <source>
        <dbReference type="EMBL" id="KAL0475616.1"/>
    </source>
</evidence>
<protein>
    <submittedName>
        <fullName evidence="2">Uncharacterized protein</fullName>
    </submittedName>
</protein>
<evidence type="ECO:0000256" key="1">
    <source>
        <dbReference type="SAM" id="MobiDB-lite"/>
    </source>
</evidence>